<proteinExistence type="predicted"/>
<sequence length="84" mass="9735">MINSVFFFLIFFSLLIIINNFINLLIILENFNVLLLFYCLLNNNENTGTVFLSLLTIMTLEISFGLVVMSRMWVSSDLNYIVSL</sequence>
<dbReference type="EMBL" id="OP920606">
    <property type="protein sequence ID" value="WMV02083.1"/>
    <property type="molecule type" value="Genomic_DNA"/>
</dbReference>
<dbReference type="Pfam" id="PF06235">
    <property type="entry name" value="NAD4L"/>
    <property type="match status" value="1"/>
</dbReference>
<name>A0AA51U8Q3_9PLAT</name>
<gene>
    <name evidence="2" type="primary">nad4l</name>
</gene>
<keyword evidence="2" id="KW-0496">Mitochondrion</keyword>
<keyword evidence="1" id="KW-0812">Transmembrane</keyword>
<protein>
    <submittedName>
        <fullName evidence="2">NADH dehydrogenase subunit 4L</fullName>
    </submittedName>
</protein>
<feature type="transmembrane region" description="Helical" evidence="1">
    <location>
        <begin position="7"/>
        <end position="28"/>
    </location>
</feature>
<accession>A0AA51U8Q3</accession>
<feature type="transmembrane region" description="Helical" evidence="1">
    <location>
        <begin position="48"/>
        <end position="69"/>
    </location>
</feature>
<evidence type="ECO:0000313" key="2">
    <source>
        <dbReference type="EMBL" id="WMV02083.1"/>
    </source>
</evidence>
<keyword evidence="1" id="KW-1133">Transmembrane helix</keyword>
<reference evidence="2" key="1">
    <citation type="submission" date="2022-11" db="EMBL/GenBank/DDBJ databases">
        <title>Amended diagnosis, mitochondrial genome, and phylogenetic position of Sphyranura euryceae (Neodermata, Monogenea, Polystomatidae), a parasite of the Oklahoma salamander.</title>
        <authorList>
            <person name="Leeming S."/>
            <person name="Hahn C."/>
            <person name="Koblmueller S."/>
            <person name="McAllister C."/>
            <person name="Vanhove M."/>
            <person name="Kmentova N."/>
        </authorList>
    </citation>
    <scope>NUCLEOTIDE SEQUENCE</scope>
</reference>
<dbReference type="AlphaFoldDB" id="A0AA51U8Q3"/>
<organism evidence="2">
    <name type="scientific">Sphyranura euryceae</name>
    <dbReference type="NCBI Taxonomy" id="2996394"/>
    <lineage>
        <taxon>Eukaryota</taxon>
        <taxon>Metazoa</taxon>
        <taxon>Spiralia</taxon>
        <taxon>Lophotrochozoa</taxon>
        <taxon>Platyhelminthes</taxon>
        <taxon>Monogenea</taxon>
        <taxon>Polyopisthocotylea</taxon>
        <taxon>Polystomatidea</taxon>
        <taxon>Sphyranuridae</taxon>
        <taxon>Sphyranura</taxon>
    </lineage>
</organism>
<evidence type="ECO:0000256" key="1">
    <source>
        <dbReference type="SAM" id="Phobius"/>
    </source>
</evidence>
<geneLocation type="mitochondrion" evidence="2"/>
<keyword evidence="1" id="KW-0472">Membrane</keyword>
<dbReference type="InterPro" id="IPR009356">
    <property type="entry name" value="NAD_DH_su4L"/>
</dbReference>